<dbReference type="OrthoDB" id="9788659at2"/>
<evidence type="ECO:0000313" key="8">
    <source>
        <dbReference type="EMBL" id="BBM82378.1"/>
    </source>
</evidence>
<evidence type="ECO:0000256" key="5">
    <source>
        <dbReference type="PROSITE-ProRule" id="PRU00339"/>
    </source>
</evidence>
<dbReference type="InterPro" id="IPR011009">
    <property type="entry name" value="Kinase-like_dom_sf"/>
</dbReference>
<evidence type="ECO:0000256" key="4">
    <source>
        <dbReference type="ARBA" id="ARBA00022840"/>
    </source>
</evidence>
<dbReference type="KEGG" id="uam:UABAM_00721"/>
<dbReference type="PROSITE" id="PS00108">
    <property type="entry name" value="PROTEIN_KINASE_ST"/>
    <property type="match status" value="1"/>
</dbReference>
<feature type="binding site" evidence="6">
    <location>
        <position position="51"/>
    </location>
    <ligand>
        <name>ATP</name>
        <dbReference type="ChEBI" id="CHEBI:30616"/>
    </ligand>
</feature>
<dbReference type="SUPFAM" id="SSF56112">
    <property type="entry name" value="Protein kinase-like (PK-like)"/>
    <property type="match status" value="1"/>
</dbReference>
<dbReference type="InterPro" id="IPR019734">
    <property type="entry name" value="TPR_rpt"/>
</dbReference>
<dbReference type="RefSeq" id="WP_151966627.1">
    <property type="nucleotide sequence ID" value="NZ_AP019860.1"/>
</dbReference>
<keyword evidence="5" id="KW-0802">TPR repeat</keyword>
<dbReference type="PANTHER" id="PTHR43289">
    <property type="entry name" value="MITOGEN-ACTIVATED PROTEIN KINASE KINASE KINASE 20-RELATED"/>
    <property type="match status" value="1"/>
</dbReference>
<dbReference type="EMBL" id="AP019860">
    <property type="protein sequence ID" value="BBM82378.1"/>
    <property type="molecule type" value="Genomic_DNA"/>
</dbReference>
<dbReference type="PANTHER" id="PTHR43289:SF6">
    <property type="entry name" value="SERINE_THREONINE-PROTEIN KINASE NEKL-3"/>
    <property type="match status" value="1"/>
</dbReference>
<proteinExistence type="predicted"/>
<dbReference type="Gene3D" id="1.25.40.10">
    <property type="entry name" value="Tetratricopeptide repeat domain"/>
    <property type="match status" value="2"/>
</dbReference>
<keyword evidence="2 6" id="KW-0547">Nucleotide-binding</keyword>
<reference evidence="8 9" key="1">
    <citation type="submission" date="2019-08" db="EMBL/GenBank/DDBJ databases">
        <title>Complete genome sequence of Candidatus Uab amorphum.</title>
        <authorList>
            <person name="Shiratori T."/>
            <person name="Suzuki S."/>
            <person name="Kakizawa Y."/>
            <person name="Ishida K."/>
        </authorList>
    </citation>
    <scope>NUCLEOTIDE SEQUENCE [LARGE SCALE GENOMIC DNA]</scope>
    <source>
        <strain evidence="8 9">SRT547</strain>
    </source>
</reference>
<dbReference type="InterPro" id="IPR000719">
    <property type="entry name" value="Prot_kinase_dom"/>
</dbReference>
<dbReference type="InterPro" id="IPR017441">
    <property type="entry name" value="Protein_kinase_ATP_BS"/>
</dbReference>
<sequence length="938" mass="110595">MQSSLEKTNLYQLSSGKKFRQYRIERLLGRGAMGVVYKAFDEHLQRHVALKVLQTSFIGEKEHKQFVREVQAIANLNHNNIVKLFEVGTEPTHYFTMEYIEGETLAQVLENEIISQAAIARIVSKIAQGLYHAHLKGIVHGDIKPENIMIARDREPKIMDFGLAKDQRNNQMSQSGIQGTPAYLAPEQLQNAATDKRVDIYALGVTLYRALTGKLPFQEKNYVSLFYQIINETPVRVRSIDSSVSTDLELICEKCMHKSPEKRYTNARFLARDLKNFLVGRPLWAESSSNMWSFCKRMVEFRWLEILLSLSGIYLVFLAIVQFNIPVVVDKTSHNEEQSHFSRLQNKSKKASEWYRGKNKFIHHLRLLSQRMDFGDLMWKKDFEKAIENTYEQIQKLKGADLKLATGLLQVIIETQKNEYMNKKFANICALGIKVAKKRNLKNYLIKFQQFKKVYEINKELVSLRKKFKNSNGELRIQRDRILTEAIPKITNPYCCFYLACHHGDVWIREKLLLHAIHGAKNERFYSELGEFYINYHFYYEGIAVCRQCLNYNPYAPLAHYHMARGLICIGDYDSALKHLHFLEKNFFNTLREQIFLQKVRIFTIQKKYIQAQKALQKARNWAHKYGRSGFNFQQTYSIWQKIIANENFTSDLTTDEATVWYYRLGKLDKAYELVNKMKYNIPLRLAIYRGFLDRKLFEFDTAEQEWEKAYNYAVHILRSEQQRKVLVYSPIVYRYAYQFLTSRHSELCKKYEMSKSGIQLLNKVGKRLQNYYFASLYQALFSRGKGLYGHTISLCNEAKRLAPWYRHEIELVEKICLARWYRYTEKIKGFSVEQKIDIAVKIAAQMIREDDYAPAHNLLGYIYTSTDPEKARHHFEQIDENKLAIWDFLDFLYDRSFLYAKKEMYDDAIDSMEKYLKLNPGFIWAEGALRKFREKKK</sequence>
<keyword evidence="3 8" id="KW-0418">Kinase</keyword>
<feature type="domain" description="Protein kinase" evidence="7">
    <location>
        <begin position="22"/>
        <end position="278"/>
    </location>
</feature>
<dbReference type="CDD" id="cd14014">
    <property type="entry name" value="STKc_PknB_like"/>
    <property type="match status" value="1"/>
</dbReference>
<dbReference type="SUPFAM" id="SSF48452">
    <property type="entry name" value="TPR-like"/>
    <property type="match status" value="1"/>
</dbReference>
<dbReference type="SMART" id="SM00220">
    <property type="entry name" value="S_TKc"/>
    <property type="match status" value="1"/>
</dbReference>
<dbReference type="PROSITE" id="PS50011">
    <property type="entry name" value="PROTEIN_KINASE_DOM"/>
    <property type="match status" value="1"/>
</dbReference>
<keyword evidence="4 6" id="KW-0067">ATP-binding</keyword>
<dbReference type="GO" id="GO:0004674">
    <property type="term" value="F:protein serine/threonine kinase activity"/>
    <property type="evidence" value="ECO:0007669"/>
    <property type="project" value="TreeGrafter"/>
</dbReference>
<dbReference type="PROSITE" id="PS00107">
    <property type="entry name" value="PROTEIN_KINASE_ATP"/>
    <property type="match status" value="1"/>
</dbReference>
<organism evidence="8 9">
    <name type="scientific">Uabimicrobium amorphum</name>
    <dbReference type="NCBI Taxonomy" id="2596890"/>
    <lineage>
        <taxon>Bacteria</taxon>
        <taxon>Pseudomonadati</taxon>
        <taxon>Planctomycetota</taxon>
        <taxon>Candidatus Uabimicrobiia</taxon>
        <taxon>Candidatus Uabimicrobiales</taxon>
        <taxon>Candidatus Uabimicrobiaceae</taxon>
        <taxon>Candidatus Uabimicrobium</taxon>
    </lineage>
</organism>
<gene>
    <name evidence="8" type="ORF">UABAM_00721</name>
</gene>
<dbReference type="Pfam" id="PF00069">
    <property type="entry name" value="Pkinase"/>
    <property type="match status" value="1"/>
</dbReference>
<evidence type="ECO:0000256" key="3">
    <source>
        <dbReference type="ARBA" id="ARBA00022777"/>
    </source>
</evidence>
<feature type="repeat" description="TPR" evidence="5">
    <location>
        <begin position="890"/>
        <end position="923"/>
    </location>
</feature>
<dbReference type="Gene3D" id="1.10.510.10">
    <property type="entry name" value="Transferase(Phosphotransferase) domain 1"/>
    <property type="match status" value="1"/>
</dbReference>
<keyword evidence="1" id="KW-0808">Transferase</keyword>
<dbReference type="Gene3D" id="3.30.200.20">
    <property type="entry name" value="Phosphorylase Kinase, domain 1"/>
    <property type="match status" value="1"/>
</dbReference>
<protein>
    <submittedName>
        <fullName evidence="8">Protein kinase</fullName>
    </submittedName>
</protein>
<evidence type="ECO:0000256" key="2">
    <source>
        <dbReference type="ARBA" id="ARBA00022741"/>
    </source>
</evidence>
<keyword evidence="9" id="KW-1185">Reference proteome</keyword>
<accession>A0A5S9IIC2</accession>
<evidence type="ECO:0000313" key="9">
    <source>
        <dbReference type="Proteomes" id="UP000326354"/>
    </source>
</evidence>
<dbReference type="InterPro" id="IPR008271">
    <property type="entry name" value="Ser/Thr_kinase_AS"/>
</dbReference>
<evidence type="ECO:0000256" key="1">
    <source>
        <dbReference type="ARBA" id="ARBA00022679"/>
    </source>
</evidence>
<dbReference type="SUPFAM" id="SSF81901">
    <property type="entry name" value="HCP-like"/>
    <property type="match status" value="1"/>
</dbReference>
<name>A0A5S9IIC2_UABAM</name>
<evidence type="ECO:0000256" key="6">
    <source>
        <dbReference type="PROSITE-ProRule" id="PRU10141"/>
    </source>
</evidence>
<dbReference type="PROSITE" id="PS50005">
    <property type="entry name" value="TPR"/>
    <property type="match status" value="1"/>
</dbReference>
<dbReference type="Proteomes" id="UP000326354">
    <property type="component" value="Chromosome"/>
</dbReference>
<dbReference type="GO" id="GO:0005524">
    <property type="term" value="F:ATP binding"/>
    <property type="evidence" value="ECO:0007669"/>
    <property type="project" value="UniProtKB-UniRule"/>
</dbReference>
<dbReference type="AlphaFoldDB" id="A0A5S9IIC2"/>
<evidence type="ECO:0000259" key="7">
    <source>
        <dbReference type="PROSITE" id="PS50011"/>
    </source>
</evidence>
<dbReference type="InterPro" id="IPR011990">
    <property type="entry name" value="TPR-like_helical_dom_sf"/>
</dbReference>